<organism evidence="1">
    <name type="scientific">Tetraodon nigroviridis</name>
    <name type="common">Spotted green pufferfish</name>
    <name type="synonym">Chelonodon nigroviridis</name>
    <dbReference type="NCBI Taxonomy" id="99883"/>
    <lineage>
        <taxon>Eukaryota</taxon>
        <taxon>Metazoa</taxon>
        <taxon>Chordata</taxon>
        <taxon>Craniata</taxon>
        <taxon>Vertebrata</taxon>
        <taxon>Euteleostomi</taxon>
        <taxon>Actinopterygii</taxon>
        <taxon>Neopterygii</taxon>
        <taxon>Teleostei</taxon>
        <taxon>Neoteleostei</taxon>
        <taxon>Acanthomorphata</taxon>
        <taxon>Eupercaria</taxon>
        <taxon>Tetraodontiformes</taxon>
        <taxon>Tetradontoidea</taxon>
        <taxon>Tetraodontidae</taxon>
        <taxon>Tetraodon</taxon>
    </lineage>
</organism>
<comment type="caution">
    <text evidence="1">The sequence shown here is derived from an EMBL/GenBank/DDBJ whole genome shotgun (WGS) entry which is preliminary data.</text>
</comment>
<reference evidence="1" key="1">
    <citation type="journal article" date="2004" name="Nature">
        <title>Genome duplication in the teleost fish Tetraodon nigroviridis reveals the early vertebrate proto-karyotype.</title>
        <authorList>
            <person name="Jaillon O."/>
            <person name="Aury J.-M."/>
            <person name="Brunet F."/>
            <person name="Petit J.-L."/>
            <person name="Stange-Thomann N."/>
            <person name="Mauceli E."/>
            <person name="Bouneau L."/>
            <person name="Fischer C."/>
            <person name="Ozouf-Costaz C."/>
            <person name="Bernot A."/>
            <person name="Nicaud S."/>
            <person name="Jaffe D."/>
            <person name="Fisher S."/>
            <person name="Lutfalla G."/>
            <person name="Dossat C."/>
            <person name="Segurens B."/>
            <person name="Dasilva C."/>
            <person name="Salanoubat M."/>
            <person name="Levy M."/>
            <person name="Boudet N."/>
            <person name="Castellano S."/>
            <person name="Anthouard V."/>
            <person name="Jubin C."/>
            <person name="Castelli V."/>
            <person name="Katinka M."/>
            <person name="Vacherie B."/>
            <person name="Biemont C."/>
            <person name="Skalli Z."/>
            <person name="Cattolico L."/>
            <person name="Poulain J."/>
            <person name="De Berardinis V."/>
            <person name="Cruaud C."/>
            <person name="Duprat S."/>
            <person name="Brottier P."/>
            <person name="Coutanceau J.-P."/>
            <person name="Gouzy J."/>
            <person name="Parra G."/>
            <person name="Lardier G."/>
            <person name="Chapple C."/>
            <person name="McKernan K.J."/>
            <person name="McEwan P."/>
            <person name="Bosak S."/>
            <person name="Kellis M."/>
            <person name="Volff J.-N."/>
            <person name="Guigo R."/>
            <person name="Zody M.C."/>
            <person name="Mesirov J."/>
            <person name="Lindblad-Toh K."/>
            <person name="Birren B."/>
            <person name="Nusbaum C."/>
            <person name="Kahn D."/>
            <person name="Robinson-Rechavi M."/>
            <person name="Laudet V."/>
            <person name="Schachter V."/>
            <person name="Quetier F."/>
            <person name="Saurin W."/>
            <person name="Scarpelli C."/>
            <person name="Wincker P."/>
            <person name="Lander E.S."/>
            <person name="Weissenbach J."/>
            <person name="Roest Crollius H."/>
        </authorList>
    </citation>
    <scope>NUCLEOTIDE SEQUENCE [LARGE SCALE GENOMIC DNA]</scope>
</reference>
<proteinExistence type="predicted"/>
<dbReference type="KEGG" id="tng:GSTEN00036498G001"/>
<reference evidence="1" key="2">
    <citation type="submission" date="2004-02" db="EMBL/GenBank/DDBJ databases">
        <authorList>
            <consortium name="Genoscope"/>
            <consortium name="Whitehead Institute Centre for Genome Research"/>
        </authorList>
    </citation>
    <scope>NUCLEOTIDE SEQUENCE</scope>
</reference>
<evidence type="ECO:0000313" key="1">
    <source>
        <dbReference type="EMBL" id="CAG13729.1"/>
    </source>
</evidence>
<protein>
    <submittedName>
        <fullName evidence="1">(spotted green pufferfish) hypothetical protein</fullName>
    </submittedName>
</protein>
<accession>Q4RD03</accession>
<name>Q4RD03_TETNG</name>
<dbReference type="EMBL" id="CAAE01017667">
    <property type="protein sequence ID" value="CAG13729.1"/>
    <property type="molecule type" value="Genomic_DNA"/>
</dbReference>
<sequence>PGAFVRAGSVTEKPWVRGERPVRSSLRGAAGWENWLRDPAKPRTTSTSSRTRFSVTYSGKMSCSRNTSLHAL</sequence>
<feature type="non-terminal residue" evidence="1">
    <location>
        <position position="1"/>
    </location>
</feature>
<gene>
    <name evidence="1" type="ORF">GSTENG00036498001</name>
</gene>
<dbReference type="AlphaFoldDB" id="Q4RD03"/>